<dbReference type="AlphaFoldDB" id="A0A6J1NCC3"/>
<dbReference type="RefSeq" id="XP_023945420.2">
    <property type="nucleotide sequence ID" value="XM_024089652.2"/>
</dbReference>
<organism evidence="1 2">
    <name type="scientific">Bicyclus anynana</name>
    <name type="common">Squinting bush brown butterfly</name>
    <dbReference type="NCBI Taxonomy" id="110368"/>
    <lineage>
        <taxon>Eukaryota</taxon>
        <taxon>Metazoa</taxon>
        <taxon>Ecdysozoa</taxon>
        <taxon>Arthropoda</taxon>
        <taxon>Hexapoda</taxon>
        <taxon>Insecta</taxon>
        <taxon>Pterygota</taxon>
        <taxon>Neoptera</taxon>
        <taxon>Endopterygota</taxon>
        <taxon>Lepidoptera</taxon>
        <taxon>Glossata</taxon>
        <taxon>Ditrysia</taxon>
        <taxon>Papilionoidea</taxon>
        <taxon>Nymphalidae</taxon>
        <taxon>Satyrinae</taxon>
        <taxon>Satyrini</taxon>
        <taxon>Mycalesina</taxon>
        <taxon>Bicyclus</taxon>
    </lineage>
</organism>
<evidence type="ECO:0000313" key="1">
    <source>
        <dbReference type="Proteomes" id="UP001652582"/>
    </source>
</evidence>
<dbReference type="OrthoDB" id="7466836at2759"/>
<accession>A0A6J1NCC3</accession>
<proteinExistence type="predicted"/>
<keyword evidence="1" id="KW-1185">Reference proteome</keyword>
<dbReference type="Proteomes" id="UP001652582">
    <property type="component" value="Chromosome 6"/>
</dbReference>
<reference evidence="2" key="1">
    <citation type="submission" date="2025-08" db="UniProtKB">
        <authorList>
            <consortium name="RefSeq"/>
        </authorList>
    </citation>
    <scope>IDENTIFICATION</scope>
</reference>
<gene>
    <name evidence="2" type="primary">LOC112051148</name>
</gene>
<name>A0A6J1NCC3_BICAN</name>
<protein>
    <submittedName>
        <fullName evidence="2">Uncharacterized protein LOC112051148</fullName>
    </submittedName>
</protein>
<sequence>MYFDNTCYQPSKYTKHQIKPNEDKNDNEMDKWVSPSDLLIGKIKLKPPFTSKITRGKTHEGILTIGNGVLDKERAKFLISLKTLLEDNDAAWNDILINEKKQVIKKVQALFENIFKYKSDIMKQEVSIFYGKSLQELEMHMRSEIEMVLQSTRANIISYLNNEIRQKLQKERKILVNVLTKKYIAEMKNMKNYYKLLLDNELYRNDTLISQVLNERNDAVTAFYKQIESERLTSTMYVMSLERKKCLMKKMLLEYIQSSEISEKLKKIKENEEEIDVLYQKDVPIENINKEYETKIKKILQIFLKFISFSLKLLPEQTTFLLDLEKIVILQLNEIQKNPNNTSTVLFEEKEQLNEFIFPTINEETHDCINKPFVLFGDILAENASPHYGSSDTLPCSVDLPYFRLDRKYFYAKCHGYENIKAFLNSQICKCYFPSRLLSDSESRIIEPKTTTSNGESSNSKMDQAESSKESLLIDDFSRLQECPVRKCCDYIKKDYFPNLASYLDYNEENYKRVKAILGQIPKKIVPPKLISMKDIDKTEVPFAATKETHHTVETQYSSQEDLTIPEIECPCISKTLTKYAESHYRLKSTSSEALHEITLKRKRSLERLVDKNPNLLKIFNDECFDYKS</sequence>
<dbReference type="GeneID" id="112051148"/>
<dbReference type="KEGG" id="bany:112051148"/>
<evidence type="ECO:0000313" key="2">
    <source>
        <dbReference type="RefSeq" id="XP_023945420.2"/>
    </source>
</evidence>